<name>A0ACC0U200_9AGAM</name>
<accession>A0ACC0U200</accession>
<sequence length="367" mass="40724">MSTSMLFEISYQTLSLRVPSITLSTRRQAEVATAVSLSTARSSTRMAHHRAVAASELAMSTFSEPTSRPSLRKYETMLVVRAQHGCAGTPVILRVPLSTVVREVPRGDPRCVRDEWEAEDDSYAELDTEERRERYWVHYHREMRNARRRHDVAPLSLDLDRMSPETVARPLDAPLASARHANRIGCCAGGAGILISHRRRTLSPKFATRGHELERATLELDLKLLFANVDLVGAPNAGGESTLFGAPMLVRVHDSRSDSPSPTIPGPIEGASDNVAPWTLVSVIYGALVALVYAVDLSGPAPWNELRMLREELDKYERGKSRSARMVIATKADRLPSDGDPEDVCPVRISHCWKEFVQRGTQARGHM</sequence>
<evidence type="ECO:0000313" key="2">
    <source>
        <dbReference type="Proteomes" id="UP001207468"/>
    </source>
</evidence>
<comment type="caution">
    <text evidence="1">The sequence shown here is derived from an EMBL/GenBank/DDBJ whole genome shotgun (WGS) entry which is preliminary data.</text>
</comment>
<reference evidence="1" key="1">
    <citation type="submission" date="2021-03" db="EMBL/GenBank/DDBJ databases">
        <title>Evolutionary priming and transition to the ectomycorrhizal habit in an iconic lineage of mushroom-forming fungi: is preadaptation a requirement?</title>
        <authorList>
            <consortium name="DOE Joint Genome Institute"/>
            <person name="Looney B.P."/>
            <person name="Miyauchi S."/>
            <person name="Morin E."/>
            <person name="Drula E."/>
            <person name="Courty P.E."/>
            <person name="Chicoki N."/>
            <person name="Fauchery L."/>
            <person name="Kohler A."/>
            <person name="Kuo A."/>
            <person name="LaButti K."/>
            <person name="Pangilinan J."/>
            <person name="Lipzen A."/>
            <person name="Riley R."/>
            <person name="Andreopoulos W."/>
            <person name="He G."/>
            <person name="Johnson J."/>
            <person name="Barry K.W."/>
            <person name="Grigoriev I.V."/>
            <person name="Nagy L."/>
            <person name="Hibbett D."/>
            <person name="Henrissat B."/>
            <person name="Matheny P.B."/>
            <person name="Labbe J."/>
            <person name="Martin A.F."/>
        </authorList>
    </citation>
    <scope>NUCLEOTIDE SEQUENCE</scope>
    <source>
        <strain evidence="1">BPL698</strain>
    </source>
</reference>
<organism evidence="1 2">
    <name type="scientific">Russula earlei</name>
    <dbReference type="NCBI Taxonomy" id="71964"/>
    <lineage>
        <taxon>Eukaryota</taxon>
        <taxon>Fungi</taxon>
        <taxon>Dikarya</taxon>
        <taxon>Basidiomycota</taxon>
        <taxon>Agaricomycotina</taxon>
        <taxon>Agaricomycetes</taxon>
        <taxon>Russulales</taxon>
        <taxon>Russulaceae</taxon>
        <taxon>Russula</taxon>
    </lineage>
</organism>
<dbReference type="EMBL" id="JAGFNK010000207">
    <property type="protein sequence ID" value="KAI9458708.1"/>
    <property type="molecule type" value="Genomic_DNA"/>
</dbReference>
<dbReference type="Proteomes" id="UP001207468">
    <property type="component" value="Unassembled WGS sequence"/>
</dbReference>
<keyword evidence="2" id="KW-1185">Reference proteome</keyword>
<protein>
    <submittedName>
        <fullName evidence="1">Uncharacterized protein</fullName>
    </submittedName>
</protein>
<proteinExistence type="predicted"/>
<evidence type="ECO:0000313" key="1">
    <source>
        <dbReference type="EMBL" id="KAI9458708.1"/>
    </source>
</evidence>
<gene>
    <name evidence="1" type="ORF">F5148DRAFT_1287340</name>
</gene>